<evidence type="ECO:0000313" key="1">
    <source>
        <dbReference type="EMBL" id="KAJ1203231.1"/>
    </source>
</evidence>
<keyword evidence="2" id="KW-1185">Reference proteome</keyword>
<reference evidence="1" key="1">
    <citation type="journal article" date="2022" name="bioRxiv">
        <title>Sequencing and chromosome-scale assembly of the giantPleurodeles waltlgenome.</title>
        <authorList>
            <person name="Brown T."/>
            <person name="Elewa A."/>
            <person name="Iarovenko S."/>
            <person name="Subramanian E."/>
            <person name="Araus A.J."/>
            <person name="Petzold A."/>
            <person name="Susuki M."/>
            <person name="Suzuki K.-i.T."/>
            <person name="Hayashi T."/>
            <person name="Toyoda A."/>
            <person name="Oliveira C."/>
            <person name="Osipova E."/>
            <person name="Leigh N.D."/>
            <person name="Simon A."/>
            <person name="Yun M.H."/>
        </authorList>
    </citation>
    <scope>NUCLEOTIDE SEQUENCE</scope>
    <source>
        <strain evidence="1">20211129_DDA</strain>
        <tissue evidence="1">Liver</tissue>
    </source>
</reference>
<evidence type="ECO:0000313" key="2">
    <source>
        <dbReference type="Proteomes" id="UP001066276"/>
    </source>
</evidence>
<dbReference type="Proteomes" id="UP001066276">
    <property type="component" value="Chromosome 2_1"/>
</dbReference>
<accession>A0AAV7VSC7</accession>
<comment type="caution">
    <text evidence="1">The sequence shown here is derived from an EMBL/GenBank/DDBJ whole genome shotgun (WGS) entry which is preliminary data.</text>
</comment>
<gene>
    <name evidence="1" type="ORF">NDU88_007024</name>
</gene>
<sequence>MWMVSFVFIDRTVDCNVVLICEILSDEDRGMTSAIRAAVGGLEDDDVVVDVRTFDEEEDVVIHAVDVVVVTRVDAVRIVGVLNDEADVKEVAAIKGSIDGRFFLGSLAL</sequence>
<name>A0AAV7VSC7_PLEWA</name>
<protein>
    <submittedName>
        <fullName evidence="1">Uncharacterized protein</fullName>
    </submittedName>
</protein>
<dbReference type="EMBL" id="JANPWB010000003">
    <property type="protein sequence ID" value="KAJ1203231.1"/>
    <property type="molecule type" value="Genomic_DNA"/>
</dbReference>
<dbReference type="AlphaFoldDB" id="A0AAV7VSC7"/>
<organism evidence="1 2">
    <name type="scientific">Pleurodeles waltl</name>
    <name type="common">Iberian ribbed newt</name>
    <dbReference type="NCBI Taxonomy" id="8319"/>
    <lineage>
        <taxon>Eukaryota</taxon>
        <taxon>Metazoa</taxon>
        <taxon>Chordata</taxon>
        <taxon>Craniata</taxon>
        <taxon>Vertebrata</taxon>
        <taxon>Euteleostomi</taxon>
        <taxon>Amphibia</taxon>
        <taxon>Batrachia</taxon>
        <taxon>Caudata</taxon>
        <taxon>Salamandroidea</taxon>
        <taxon>Salamandridae</taxon>
        <taxon>Pleurodelinae</taxon>
        <taxon>Pleurodeles</taxon>
    </lineage>
</organism>
<proteinExistence type="predicted"/>